<reference evidence="3" key="1">
    <citation type="journal article" date="2019" name="Int. J. Syst. Evol. Microbiol.">
        <title>The Global Catalogue of Microorganisms (GCM) 10K type strain sequencing project: providing services to taxonomists for standard genome sequencing and annotation.</title>
        <authorList>
            <consortium name="The Broad Institute Genomics Platform"/>
            <consortium name="The Broad Institute Genome Sequencing Center for Infectious Disease"/>
            <person name="Wu L."/>
            <person name="Ma J."/>
        </authorList>
    </citation>
    <scope>NUCLEOTIDE SEQUENCE [LARGE SCALE GENOMIC DNA]</scope>
    <source>
        <strain evidence="3">JCM 15481</strain>
    </source>
</reference>
<dbReference type="RefSeq" id="WP_344291610.1">
    <property type="nucleotide sequence ID" value="NZ_BAAAPF010000157.1"/>
</dbReference>
<organism evidence="2 3">
    <name type="scientific">Streptomyces synnematoformans</name>
    <dbReference type="NCBI Taxonomy" id="415721"/>
    <lineage>
        <taxon>Bacteria</taxon>
        <taxon>Bacillati</taxon>
        <taxon>Actinomycetota</taxon>
        <taxon>Actinomycetes</taxon>
        <taxon>Kitasatosporales</taxon>
        <taxon>Streptomycetaceae</taxon>
        <taxon>Streptomyces</taxon>
    </lineage>
</organism>
<comment type="caution">
    <text evidence="2">The sequence shown here is derived from an EMBL/GenBank/DDBJ whole genome shotgun (WGS) entry which is preliminary data.</text>
</comment>
<feature type="region of interest" description="Disordered" evidence="1">
    <location>
        <begin position="1"/>
        <end position="41"/>
    </location>
</feature>
<sequence>MTFNNPLTINPVAWGDPGDEDDNTDIEDGDGGGGNPSPGHR</sequence>
<proteinExistence type="predicted"/>
<accession>A0ABP5KP18</accession>
<gene>
    <name evidence="2" type="ORF">GCM10009802_42580</name>
</gene>
<dbReference type="Proteomes" id="UP001500443">
    <property type="component" value="Unassembled WGS sequence"/>
</dbReference>
<feature type="compositionally biased region" description="Acidic residues" evidence="1">
    <location>
        <begin position="17"/>
        <end position="30"/>
    </location>
</feature>
<evidence type="ECO:0000313" key="3">
    <source>
        <dbReference type="Proteomes" id="UP001500443"/>
    </source>
</evidence>
<name>A0ABP5KP18_9ACTN</name>
<protein>
    <submittedName>
        <fullName evidence="2">Uncharacterized protein</fullName>
    </submittedName>
</protein>
<feature type="compositionally biased region" description="Gly residues" evidence="1">
    <location>
        <begin position="31"/>
        <end position="41"/>
    </location>
</feature>
<evidence type="ECO:0000256" key="1">
    <source>
        <dbReference type="SAM" id="MobiDB-lite"/>
    </source>
</evidence>
<evidence type="ECO:0000313" key="2">
    <source>
        <dbReference type="EMBL" id="GAA2134069.1"/>
    </source>
</evidence>
<dbReference type="EMBL" id="BAAAPF010000157">
    <property type="protein sequence ID" value="GAA2134069.1"/>
    <property type="molecule type" value="Genomic_DNA"/>
</dbReference>
<keyword evidence="3" id="KW-1185">Reference proteome</keyword>